<protein>
    <submittedName>
        <fullName evidence="6">2-hydroxy-3-oxopropionate reductase</fullName>
    </submittedName>
</protein>
<feature type="active site" evidence="3">
    <location>
        <position position="177"/>
    </location>
</feature>
<dbReference type="EMBL" id="SMAI01000003">
    <property type="protein sequence ID" value="TCT05982.1"/>
    <property type="molecule type" value="Genomic_DNA"/>
</dbReference>
<evidence type="ECO:0000313" key="6">
    <source>
        <dbReference type="EMBL" id="TCT05982.1"/>
    </source>
</evidence>
<dbReference type="InterPro" id="IPR006115">
    <property type="entry name" value="6PGDH_NADP-bd"/>
</dbReference>
<dbReference type="RefSeq" id="WP_132030513.1">
    <property type="nucleotide sequence ID" value="NZ_SMAI01000003.1"/>
</dbReference>
<reference evidence="6 7" key="1">
    <citation type="submission" date="2019-03" db="EMBL/GenBank/DDBJ databases">
        <title>Genomic Encyclopedia of Type Strains, Phase IV (KMG-IV): sequencing the most valuable type-strain genomes for metagenomic binning, comparative biology and taxonomic classification.</title>
        <authorList>
            <person name="Goeker M."/>
        </authorList>
    </citation>
    <scope>NUCLEOTIDE SEQUENCE [LARGE SCALE GENOMIC DNA]</scope>
    <source>
        <strain evidence="6 7">DSM 9035</strain>
    </source>
</reference>
<dbReference type="SUPFAM" id="SSF51735">
    <property type="entry name" value="NAD(P)-binding Rossmann-fold domains"/>
    <property type="match status" value="1"/>
</dbReference>
<keyword evidence="2" id="KW-0520">NAD</keyword>
<evidence type="ECO:0000313" key="7">
    <source>
        <dbReference type="Proteomes" id="UP000294664"/>
    </source>
</evidence>
<name>A0A4R3LZ75_9HYPH</name>
<dbReference type="Pfam" id="PF03446">
    <property type="entry name" value="NAD_binding_2"/>
    <property type="match status" value="1"/>
</dbReference>
<dbReference type="SUPFAM" id="SSF48179">
    <property type="entry name" value="6-phosphogluconate dehydrogenase C-terminal domain-like"/>
    <property type="match status" value="1"/>
</dbReference>
<keyword evidence="1" id="KW-0560">Oxidoreductase</keyword>
<dbReference type="InterPro" id="IPR029154">
    <property type="entry name" value="HIBADH-like_NADP-bd"/>
</dbReference>
<dbReference type="Pfam" id="PF14833">
    <property type="entry name" value="NAD_binding_11"/>
    <property type="match status" value="1"/>
</dbReference>
<feature type="domain" description="6-phosphogluconate dehydrogenase NADP-binding" evidence="4">
    <location>
        <begin position="9"/>
        <end position="168"/>
    </location>
</feature>
<dbReference type="Gene3D" id="1.10.1040.10">
    <property type="entry name" value="N-(1-d-carboxylethyl)-l-norvaline Dehydrogenase, domain 2"/>
    <property type="match status" value="1"/>
</dbReference>
<dbReference type="InterPro" id="IPR015815">
    <property type="entry name" value="HIBADH-related"/>
</dbReference>
<feature type="domain" description="3-hydroxyisobutyrate dehydrogenase-like NAD-binding" evidence="5">
    <location>
        <begin position="171"/>
        <end position="291"/>
    </location>
</feature>
<sequence>MSGTAQRPTVGVVGLGIMGFSYARNLREAGFPVIGFDVAEAPLKALAELGGEAAASPKALAEKADVILIALASVDALKAACGGAEGMIHTIRPGTVVCEMGTFPMYAKTYVRDLFEPKGVPVLDCPVSGTGAQAAVRDLVVYASGDEAAAARIRPVFDGFARNTRYVGAFGAGIKLKFVANLLVTIHNLATAEALLMAEQSGLDLDMVFEAIRDGAGNSRMFEVRGPMMIKEQYQPATMKMDVYMKDLTLITEFARDVRTPTPLMNASVPFYVAALAAGRDADDTAALYAVLKEMTQKK</sequence>
<evidence type="ECO:0000256" key="2">
    <source>
        <dbReference type="ARBA" id="ARBA00023027"/>
    </source>
</evidence>
<dbReference type="GO" id="GO:0051287">
    <property type="term" value="F:NAD binding"/>
    <property type="evidence" value="ECO:0007669"/>
    <property type="project" value="InterPro"/>
</dbReference>
<dbReference type="PIRSF" id="PIRSF000103">
    <property type="entry name" value="HIBADH"/>
    <property type="match status" value="1"/>
</dbReference>
<dbReference type="OrthoDB" id="9812907at2"/>
<accession>A0A4R3LZ75</accession>
<dbReference type="GO" id="GO:0016491">
    <property type="term" value="F:oxidoreductase activity"/>
    <property type="evidence" value="ECO:0007669"/>
    <property type="project" value="UniProtKB-KW"/>
</dbReference>
<comment type="caution">
    <text evidence="6">The sequence shown here is derived from an EMBL/GenBank/DDBJ whole genome shotgun (WGS) entry which is preliminary data.</text>
</comment>
<dbReference type="PANTHER" id="PTHR43060:SF15">
    <property type="entry name" value="3-HYDROXYISOBUTYRATE DEHYDROGENASE-LIKE 1, MITOCHONDRIAL-RELATED"/>
    <property type="match status" value="1"/>
</dbReference>
<organism evidence="6 7">
    <name type="scientific">Aquabacter spiritensis</name>
    <dbReference type="NCBI Taxonomy" id="933073"/>
    <lineage>
        <taxon>Bacteria</taxon>
        <taxon>Pseudomonadati</taxon>
        <taxon>Pseudomonadota</taxon>
        <taxon>Alphaproteobacteria</taxon>
        <taxon>Hyphomicrobiales</taxon>
        <taxon>Xanthobacteraceae</taxon>
        <taxon>Aquabacter</taxon>
    </lineage>
</organism>
<evidence type="ECO:0000259" key="5">
    <source>
        <dbReference type="Pfam" id="PF14833"/>
    </source>
</evidence>
<gene>
    <name evidence="6" type="ORF">EDC64_10383</name>
</gene>
<dbReference type="InterPro" id="IPR013328">
    <property type="entry name" value="6PGD_dom2"/>
</dbReference>
<evidence type="ECO:0000256" key="3">
    <source>
        <dbReference type="PIRSR" id="PIRSR000103-1"/>
    </source>
</evidence>
<dbReference type="AlphaFoldDB" id="A0A4R3LZ75"/>
<evidence type="ECO:0000256" key="1">
    <source>
        <dbReference type="ARBA" id="ARBA00023002"/>
    </source>
</evidence>
<dbReference type="InterPro" id="IPR008927">
    <property type="entry name" value="6-PGluconate_DH-like_C_sf"/>
</dbReference>
<dbReference type="PANTHER" id="PTHR43060">
    <property type="entry name" value="3-HYDROXYISOBUTYRATE DEHYDROGENASE-LIKE 1, MITOCHONDRIAL-RELATED"/>
    <property type="match status" value="1"/>
</dbReference>
<dbReference type="Proteomes" id="UP000294664">
    <property type="component" value="Unassembled WGS sequence"/>
</dbReference>
<evidence type="ECO:0000259" key="4">
    <source>
        <dbReference type="Pfam" id="PF03446"/>
    </source>
</evidence>
<dbReference type="GO" id="GO:0050661">
    <property type="term" value="F:NADP binding"/>
    <property type="evidence" value="ECO:0007669"/>
    <property type="project" value="InterPro"/>
</dbReference>
<dbReference type="InterPro" id="IPR036291">
    <property type="entry name" value="NAD(P)-bd_dom_sf"/>
</dbReference>
<proteinExistence type="predicted"/>
<dbReference type="Gene3D" id="3.40.50.720">
    <property type="entry name" value="NAD(P)-binding Rossmann-like Domain"/>
    <property type="match status" value="1"/>
</dbReference>
<keyword evidence="7" id="KW-1185">Reference proteome</keyword>